<dbReference type="Pfam" id="PF12874">
    <property type="entry name" value="zf-met"/>
    <property type="match status" value="1"/>
</dbReference>
<accession>A0A9W4WVK7</accession>
<dbReference type="InterPro" id="IPR003604">
    <property type="entry name" value="Matrin/U1-like-C_Znf_C2H2"/>
</dbReference>
<reference evidence="9" key="1">
    <citation type="submission" date="2022-08" db="EMBL/GenBank/DDBJ databases">
        <authorList>
            <person name="Kallberg Y."/>
            <person name="Tangrot J."/>
            <person name="Rosling A."/>
        </authorList>
    </citation>
    <scope>NUCLEOTIDE SEQUENCE</scope>
    <source>
        <strain evidence="9">Wild A</strain>
    </source>
</reference>
<evidence type="ECO:0000256" key="3">
    <source>
        <dbReference type="ARBA" id="ARBA00022517"/>
    </source>
</evidence>
<dbReference type="GO" id="GO:0003676">
    <property type="term" value="F:nucleic acid binding"/>
    <property type="evidence" value="ECO:0007669"/>
    <property type="project" value="InterPro"/>
</dbReference>
<dbReference type="InterPro" id="IPR013087">
    <property type="entry name" value="Znf_C2H2_type"/>
</dbReference>
<dbReference type="Gene3D" id="3.30.160.60">
    <property type="entry name" value="Classic Zinc Finger"/>
    <property type="match status" value="1"/>
</dbReference>
<dbReference type="PANTHER" id="PTHR13182:SF8">
    <property type="entry name" value="CYTOPLASMIC 60S SUBUNIT BIOGENESIS FACTOR ZNF622"/>
    <property type="match status" value="1"/>
</dbReference>
<dbReference type="InterPro" id="IPR040025">
    <property type="entry name" value="Znf622/Rei1/Reh1"/>
</dbReference>
<dbReference type="GO" id="GO:0008270">
    <property type="term" value="F:zinc ion binding"/>
    <property type="evidence" value="ECO:0007669"/>
    <property type="project" value="InterPro"/>
</dbReference>
<feature type="domain" description="C2H2-type" evidence="8">
    <location>
        <begin position="160"/>
        <end position="181"/>
    </location>
</feature>
<comment type="subcellular location">
    <subcellularLocation>
        <location evidence="1">Cytoplasm</location>
    </subcellularLocation>
</comment>
<evidence type="ECO:0000256" key="4">
    <source>
        <dbReference type="ARBA" id="ARBA00022723"/>
    </source>
</evidence>
<dbReference type="GO" id="GO:0030687">
    <property type="term" value="C:preribosome, large subunit precursor"/>
    <property type="evidence" value="ECO:0007669"/>
    <property type="project" value="TreeGrafter"/>
</dbReference>
<keyword evidence="3" id="KW-0690">Ribosome biogenesis</keyword>
<dbReference type="SMART" id="SM00451">
    <property type="entry name" value="ZnF_U1"/>
    <property type="match status" value="2"/>
</dbReference>
<evidence type="ECO:0000256" key="1">
    <source>
        <dbReference type="ARBA" id="ARBA00004496"/>
    </source>
</evidence>
<organism evidence="9 10">
    <name type="scientific">Funneliformis geosporum</name>
    <dbReference type="NCBI Taxonomy" id="1117311"/>
    <lineage>
        <taxon>Eukaryota</taxon>
        <taxon>Fungi</taxon>
        <taxon>Fungi incertae sedis</taxon>
        <taxon>Mucoromycota</taxon>
        <taxon>Glomeromycotina</taxon>
        <taxon>Glomeromycetes</taxon>
        <taxon>Glomerales</taxon>
        <taxon>Glomeraceae</taxon>
        <taxon>Funneliformis</taxon>
    </lineage>
</organism>
<dbReference type="Proteomes" id="UP001153678">
    <property type="component" value="Unassembled WGS sequence"/>
</dbReference>
<gene>
    <name evidence="9" type="ORF">FWILDA_LOCUS13864</name>
</gene>
<sequence>MSATTVNQPRSQLFTCLACQVAFNTAEVQRTHYGTDWHRYNLKRKVADLPSVTSEVFAQKVLAQQAQTKDADRKASFSAECTVCNKIYYSENAYANHLQSNKHKAAEAKAVLEGTDTKKDIIIHSKPSTEGTLQIQNESDIDSLIDKKIEVAIALEESDCLFCTQRFESFDENVQHMTKIHSFFIPEIEYLIDLHGLIKYLGEKISVGNVCLYCNGRGKGMKSLEAVRRHMIDKGHCKIAYETDEDIMELVDYYDFTTSYPDDDEDMELVLPCGKRLGHRTLRRYYKQNLRPIEERDASIISRLITEYSSNSEYTSHSGRLLITRDQVYKNYQTRFVSLREKQYQQNYDSRIGMKANKLQRYFRAQIL</sequence>
<keyword evidence="10" id="KW-1185">Reference proteome</keyword>
<comment type="caution">
    <text evidence="9">The sequence shown here is derived from an EMBL/GenBank/DDBJ whole genome shotgun (WGS) entry which is preliminary data.</text>
</comment>
<dbReference type="PANTHER" id="PTHR13182">
    <property type="entry name" value="ZINC FINGER PROTEIN 622"/>
    <property type="match status" value="1"/>
</dbReference>
<keyword evidence="4" id="KW-0479">Metal-binding</keyword>
<evidence type="ECO:0000256" key="7">
    <source>
        <dbReference type="ARBA" id="ARBA00034126"/>
    </source>
</evidence>
<dbReference type="InterPro" id="IPR041661">
    <property type="entry name" value="ZN622/Rei1/Reh1_Znf-C2H2"/>
</dbReference>
<dbReference type="GO" id="GO:0042273">
    <property type="term" value="P:ribosomal large subunit biogenesis"/>
    <property type="evidence" value="ECO:0007669"/>
    <property type="project" value="TreeGrafter"/>
</dbReference>
<dbReference type="SUPFAM" id="SSF57667">
    <property type="entry name" value="beta-beta-alpha zinc fingers"/>
    <property type="match status" value="2"/>
</dbReference>
<dbReference type="Pfam" id="PF12756">
    <property type="entry name" value="zf-C2H2_2"/>
    <property type="match status" value="1"/>
</dbReference>
<dbReference type="AlphaFoldDB" id="A0A9W4WVK7"/>
<protein>
    <submittedName>
        <fullName evidence="9">7613_t:CDS:1</fullName>
    </submittedName>
</protein>
<evidence type="ECO:0000313" key="10">
    <source>
        <dbReference type="Proteomes" id="UP001153678"/>
    </source>
</evidence>
<keyword evidence="2" id="KW-0963">Cytoplasm</keyword>
<dbReference type="OrthoDB" id="19329at2759"/>
<comment type="similarity">
    <text evidence="7">Belongs to the REI1 family.</text>
</comment>
<proteinExistence type="inferred from homology"/>
<dbReference type="GO" id="GO:0005737">
    <property type="term" value="C:cytoplasm"/>
    <property type="evidence" value="ECO:0007669"/>
    <property type="project" value="UniProtKB-SubCell"/>
</dbReference>
<dbReference type="PROSITE" id="PS00028">
    <property type="entry name" value="ZINC_FINGER_C2H2_1"/>
    <property type="match status" value="2"/>
</dbReference>
<evidence type="ECO:0000313" key="9">
    <source>
        <dbReference type="EMBL" id="CAI2189004.1"/>
    </source>
</evidence>
<evidence type="ECO:0000256" key="2">
    <source>
        <dbReference type="ARBA" id="ARBA00022490"/>
    </source>
</evidence>
<feature type="domain" description="C2H2-type" evidence="8">
    <location>
        <begin position="81"/>
        <end position="103"/>
    </location>
</feature>
<keyword evidence="6" id="KW-0862">Zinc</keyword>
<evidence type="ECO:0000256" key="6">
    <source>
        <dbReference type="ARBA" id="ARBA00022833"/>
    </source>
</evidence>
<dbReference type="EMBL" id="CAMKVN010005539">
    <property type="protein sequence ID" value="CAI2189004.1"/>
    <property type="molecule type" value="Genomic_DNA"/>
</dbReference>
<dbReference type="SMART" id="SM00355">
    <property type="entry name" value="ZnF_C2H2"/>
    <property type="match status" value="4"/>
</dbReference>
<name>A0A9W4WVK7_9GLOM</name>
<evidence type="ECO:0000259" key="8">
    <source>
        <dbReference type="PROSITE" id="PS00028"/>
    </source>
</evidence>
<dbReference type="InterPro" id="IPR036236">
    <property type="entry name" value="Znf_C2H2_sf"/>
</dbReference>
<keyword evidence="5" id="KW-0677">Repeat</keyword>
<evidence type="ECO:0000256" key="5">
    <source>
        <dbReference type="ARBA" id="ARBA00022737"/>
    </source>
</evidence>